<evidence type="ECO:0000313" key="2">
    <source>
        <dbReference type="EMBL" id="KAK2093414.1"/>
    </source>
</evidence>
<dbReference type="Proteomes" id="UP001266305">
    <property type="component" value="Unassembled WGS sequence"/>
</dbReference>
<accession>A0ABQ9U9E9</accession>
<reference evidence="2 3" key="1">
    <citation type="submission" date="2023-05" db="EMBL/GenBank/DDBJ databases">
        <title>B98-5 Cell Line De Novo Hybrid Assembly: An Optical Mapping Approach.</title>
        <authorList>
            <person name="Kananen K."/>
            <person name="Auerbach J.A."/>
            <person name="Kautto E."/>
            <person name="Blachly J.S."/>
        </authorList>
    </citation>
    <scope>NUCLEOTIDE SEQUENCE [LARGE SCALE GENOMIC DNA]</scope>
    <source>
        <strain evidence="2">B95-8</strain>
        <tissue evidence="2">Cell line</tissue>
    </source>
</reference>
<keyword evidence="3" id="KW-1185">Reference proteome</keyword>
<feature type="non-terminal residue" evidence="2">
    <location>
        <position position="58"/>
    </location>
</feature>
<gene>
    <name evidence="2" type="ORF">P7K49_029943</name>
</gene>
<evidence type="ECO:0000313" key="3">
    <source>
        <dbReference type="Proteomes" id="UP001266305"/>
    </source>
</evidence>
<proteinExistence type="predicted"/>
<dbReference type="EMBL" id="JASSZA010000015">
    <property type="protein sequence ID" value="KAK2093414.1"/>
    <property type="molecule type" value="Genomic_DNA"/>
</dbReference>
<organism evidence="2 3">
    <name type="scientific">Saguinus oedipus</name>
    <name type="common">Cotton-top tamarin</name>
    <name type="synonym">Oedipomidas oedipus</name>
    <dbReference type="NCBI Taxonomy" id="9490"/>
    <lineage>
        <taxon>Eukaryota</taxon>
        <taxon>Metazoa</taxon>
        <taxon>Chordata</taxon>
        <taxon>Craniata</taxon>
        <taxon>Vertebrata</taxon>
        <taxon>Euteleostomi</taxon>
        <taxon>Mammalia</taxon>
        <taxon>Eutheria</taxon>
        <taxon>Euarchontoglires</taxon>
        <taxon>Primates</taxon>
        <taxon>Haplorrhini</taxon>
        <taxon>Platyrrhini</taxon>
        <taxon>Cebidae</taxon>
        <taxon>Callitrichinae</taxon>
        <taxon>Saguinus</taxon>
    </lineage>
</organism>
<evidence type="ECO:0000256" key="1">
    <source>
        <dbReference type="SAM" id="MobiDB-lite"/>
    </source>
</evidence>
<comment type="caution">
    <text evidence="2">The sequence shown here is derived from an EMBL/GenBank/DDBJ whole genome shotgun (WGS) entry which is preliminary data.</text>
</comment>
<feature type="region of interest" description="Disordered" evidence="1">
    <location>
        <begin position="35"/>
        <end position="58"/>
    </location>
</feature>
<sequence>MDAALGLPLGCWSQEGRWSSVVPVPSCSVPASFRPVRHPGKEGTDGRAAVLHLRPDQE</sequence>
<protein>
    <submittedName>
        <fullName evidence="2">Uncharacterized protein</fullName>
    </submittedName>
</protein>
<name>A0ABQ9U9E9_SAGOE</name>